<comment type="similarity">
    <text evidence="2">Belongs to the uroporphyrinogen-III synthase family.</text>
</comment>
<dbReference type="PANTHER" id="PTHR38042:SF1">
    <property type="entry name" value="UROPORPHYRINOGEN-III SYNTHASE, CHLOROPLASTIC"/>
    <property type="match status" value="1"/>
</dbReference>
<evidence type="ECO:0000256" key="5">
    <source>
        <dbReference type="ARBA" id="ARBA00023244"/>
    </source>
</evidence>
<evidence type="ECO:0000256" key="6">
    <source>
        <dbReference type="ARBA" id="ARBA00031702"/>
    </source>
</evidence>
<dbReference type="CDD" id="cd06578">
    <property type="entry name" value="HemD"/>
    <property type="match status" value="1"/>
</dbReference>
<evidence type="ECO:0000313" key="10">
    <source>
        <dbReference type="EMBL" id="CAB4584516.1"/>
    </source>
</evidence>
<dbReference type="GO" id="GO:0004852">
    <property type="term" value="F:uroporphyrinogen-III synthase activity"/>
    <property type="evidence" value="ECO:0007669"/>
    <property type="project" value="UniProtKB-EC"/>
</dbReference>
<keyword evidence="5" id="KW-0627">Porphyrin biosynthesis</keyword>
<accession>A0A6J6F7G8</accession>
<dbReference type="InterPro" id="IPR036108">
    <property type="entry name" value="4pyrrol_syn_uPrphyn_synt_sf"/>
</dbReference>
<comment type="pathway">
    <text evidence="1">Porphyrin-containing compound metabolism; protoporphyrin-IX biosynthesis; coproporphyrinogen-III from 5-aminolevulinate: step 3/4.</text>
</comment>
<feature type="domain" description="Tetrapyrrole biosynthesis uroporphyrinogen III synthase" evidence="9">
    <location>
        <begin position="37"/>
        <end position="256"/>
    </location>
</feature>
<gene>
    <name evidence="10" type="ORF">UFOPK1788_00121</name>
</gene>
<evidence type="ECO:0000259" key="9">
    <source>
        <dbReference type="Pfam" id="PF02602"/>
    </source>
</evidence>
<name>A0A6J6F7G8_9ZZZZ</name>
<evidence type="ECO:0000256" key="1">
    <source>
        <dbReference type="ARBA" id="ARBA00004772"/>
    </source>
</evidence>
<dbReference type="SUPFAM" id="SSF69618">
    <property type="entry name" value="HemD-like"/>
    <property type="match status" value="1"/>
</dbReference>
<evidence type="ECO:0000256" key="2">
    <source>
        <dbReference type="ARBA" id="ARBA00008133"/>
    </source>
</evidence>
<evidence type="ECO:0000256" key="4">
    <source>
        <dbReference type="ARBA" id="ARBA00023239"/>
    </source>
</evidence>
<dbReference type="PANTHER" id="PTHR38042">
    <property type="entry name" value="UROPORPHYRINOGEN-III SYNTHASE, CHLOROPLASTIC"/>
    <property type="match status" value="1"/>
</dbReference>
<comment type="catalytic activity">
    <reaction evidence="8">
        <text>hydroxymethylbilane = uroporphyrinogen III + H2O</text>
        <dbReference type="Rhea" id="RHEA:18965"/>
        <dbReference type="ChEBI" id="CHEBI:15377"/>
        <dbReference type="ChEBI" id="CHEBI:57308"/>
        <dbReference type="ChEBI" id="CHEBI:57845"/>
        <dbReference type="EC" id="4.2.1.75"/>
    </reaction>
</comment>
<sequence length="265" mass="27752">MTDFAIREVTPTASIPIVRRLAGHTVLVPRGGHFGQDISKRLTVLGAQTVVAPVVNFVASDSSAELERALKDLEAGSFGWVVVTSATTVDVFNHLNVTIPDSTRIAAIGETTAQALSFAGYRVDFVPETDNSPRGFLAAPPAGFGGSTVLIPHSETTEPVLEEGVAVLNVSARFVSAYKTERIDLDAEVVDAVRRGEITAILVSSGTIARHLADQINPIPDTTAVVCIGPRTAFDAGNAGLSVSATAAERSNDALIDALLEHLDA</sequence>
<protein>
    <recommendedName>
        <fullName evidence="3">uroporphyrinogen-III synthase</fullName>
        <ecNumber evidence="3">4.2.1.75</ecNumber>
    </recommendedName>
    <alternativeName>
        <fullName evidence="7">Hydroxymethylbilane hydrolyase [cyclizing]</fullName>
    </alternativeName>
    <alternativeName>
        <fullName evidence="6">Uroporphyrinogen-III cosynthase</fullName>
    </alternativeName>
</protein>
<dbReference type="InterPro" id="IPR039793">
    <property type="entry name" value="UROS/Hem4"/>
</dbReference>
<evidence type="ECO:0000256" key="7">
    <source>
        <dbReference type="ARBA" id="ARBA00032649"/>
    </source>
</evidence>
<dbReference type="InterPro" id="IPR003754">
    <property type="entry name" value="4pyrrol_synth_uPrphyn_synth"/>
</dbReference>
<dbReference type="EC" id="4.2.1.75" evidence="3"/>
<organism evidence="10">
    <name type="scientific">freshwater metagenome</name>
    <dbReference type="NCBI Taxonomy" id="449393"/>
    <lineage>
        <taxon>unclassified sequences</taxon>
        <taxon>metagenomes</taxon>
        <taxon>ecological metagenomes</taxon>
    </lineage>
</organism>
<dbReference type="GO" id="GO:0006780">
    <property type="term" value="P:uroporphyrinogen III biosynthetic process"/>
    <property type="evidence" value="ECO:0007669"/>
    <property type="project" value="InterPro"/>
</dbReference>
<keyword evidence="4" id="KW-0456">Lyase</keyword>
<evidence type="ECO:0000256" key="8">
    <source>
        <dbReference type="ARBA" id="ARBA00048617"/>
    </source>
</evidence>
<dbReference type="AlphaFoldDB" id="A0A6J6F7G8"/>
<dbReference type="Gene3D" id="3.40.50.10090">
    <property type="match status" value="2"/>
</dbReference>
<reference evidence="10" key="1">
    <citation type="submission" date="2020-05" db="EMBL/GenBank/DDBJ databases">
        <authorList>
            <person name="Chiriac C."/>
            <person name="Salcher M."/>
            <person name="Ghai R."/>
            <person name="Kavagutti S V."/>
        </authorList>
    </citation>
    <scope>NUCLEOTIDE SEQUENCE</scope>
</reference>
<evidence type="ECO:0000256" key="3">
    <source>
        <dbReference type="ARBA" id="ARBA00013109"/>
    </source>
</evidence>
<dbReference type="Pfam" id="PF02602">
    <property type="entry name" value="HEM4"/>
    <property type="match status" value="1"/>
</dbReference>
<dbReference type="EMBL" id="CAEZUE010000007">
    <property type="protein sequence ID" value="CAB4584516.1"/>
    <property type="molecule type" value="Genomic_DNA"/>
</dbReference>
<proteinExistence type="inferred from homology"/>